<keyword evidence="7" id="KW-1185">Reference proteome</keyword>
<keyword evidence="2" id="KW-0175">Coiled coil</keyword>
<evidence type="ECO:0000313" key="7">
    <source>
        <dbReference type="Proteomes" id="UP001148614"/>
    </source>
</evidence>
<feature type="domain" description="Nephrocystin 3-like N-terminal" evidence="4">
    <location>
        <begin position="267"/>
        <end position="429"/>
    </location>
</feature>
<evidence type="ECO:0000256" key="2">
    <source>
        <dbReference type="SAM" id="Coils"/>
    </source>
</evidence>
<evidence type="ECO:0000256" key="3">
    <source>
        <dbReference type="SAM" id="MobiDB-lite"/>
    </source>
</evidence>
<feature type="compositionally biased region" description="Basic and acidic residues" evidence="3">
    <location>
        <begin position="1023"/>
        <end position="1035"/>
    </location>
</feature>
<dbReference type="Proteomes" id="UP001148614">
    <property type="component" value="Unassembled WGS sequence"/>
</dbReference>
<dbReference type="SUPFAM" id="SSF52540">
    <property type="entry name" value="P-loop containing nucleoside triphosphate hydrolases"/>
    <property type="match status" value="1"/>
</dbReference>
<dbReference type="Pfam" id="PF24883">
    <property type="entry name" value="NPHP3_N"/>
    <property type="match status" value="1"/>
</dbReference>
<evidence type="ECO:0000259" key="5">
    <source>
        <dbReference type="Pfam" id="PF25053"/>
    </source>
</evidence>
<proteinExistence type="predicted"/>
<feature type="coiled-coil region" evidence="2">
    <location>
        <begin position="169"/>
        <end position="200"/>
    </location>
</feature>
<dbReference type="InterPro" id="IPR027417">
    <property type="entry name" value="P-loop_NTPase"/>
</dbReference>
<dbReference type="AlphaFoldDB" id="A0A9W8TS53"/>
<dbReference type="PANTHER" id="PTHR10039:SF5">
    <property type="entry name" value="NACHT DOMAIN-CONTAINING PROTEIN"/>
    <property type="match status" value="1"/>
</dbReference>
<accession>A0A9W8TS53</accession>
<dbReference type="PANTHER" id="PTHR10039">
    <property type="entry name" value="AMELOGENIN"/>
    <property type="match status" value="1"/>
</dbReference>
<organism evidence="6 7">
    <name type="scientific">Xylaria arbuscula</name>
    <dbReference type="NCBI Taxonomy" id="114810"/>
    <lineage>
        <taxon>Eukaryota</taxon>
        <taxon>Fungi</taxon>
        <taxon>Dikarya</taxon>
        <taxon>Ascomycota</taxon>
        <taxon>Pezizomycotina</taxon>
        <taxon>Sordariomycetes</taxon>
        <taxon>Xylariomycetidae</taxon>
        <taxon>Xylariales</taxon>
        <taxon>Xylariaceae</taxon>
        <taxon>Xylaria</taxon>
    </lineage>
</organism>
<comment type="caution">
    <text evidence="6">The sequence shown here is derived from an EMBL/GenBank/DDBJ whole genome shotgun (WGS) entry which is preliminary data.</text>
</comment>
<gene>
    <name evidence="6" type="ORF">NPX13_g302</name>
</gene>
<dbReference type="InterPro" id="IPR056693">
    <property type="entry name" value="DUF7791"/>
</dbReference>
<evidence type="ECO:0008006" key="8">
    <source>
        <dbReference type="Google" id="ProtNLM"/>
    </source>
</evidence>
<feature type="domain" description="DUF7791" evidence="5">
    <location>
        <begin position="542"/>
        <end position="674"/>
    </location>
</feature>
<name>A0A9W8TS53_9PEZI</name>
<dbReference type="VEuPathDB" id="FungiDB:F4678DRAFT_440604"/>
<evidence type="ECO:0000313" key="6">
    <source>
        <dbReference type="EMBL" id="KAJ3580269.1"/>
    </source>
</evidence>
<dbReference type="Gene3D" id="3.40.50.300">
    <property type="entry name" value="P-loop containing nucleotide triphosphate hydrolases"/>
    <property type="match status" value="1"/>
</dbReference>
<dbReference type="Pfam" id="PF25053">
    <property type="entry name" value="DUF7791"/>
    <property type="match status" value="1"/>
</dbReference>
<dbReference type="EMBL" id="JANPWZ010000018">
    <property type="protein sequence ID" value="KAJ3580269.1"/>
    <property type="molecule type" value="Genomic_DNA"/>
</dbReference>
<keyword evidence="1" id="KW-0677">Repeat</keyword>
<reference evidence="6" key="1">
    <citation type="submission" date="2022-07" db="EMBL/GenBank/DDBJ databases">
        <title>Genome Sequence of Xylaria arbuscula.</title>
        <authorList>
            <person name="Buettner E."/>
        </authorList>
    </citation>
    <scope>NUCLEOTIDE SEQUENCE</scope>
    <source>
        <strain evidence="6">VT107</strain>
    </source>
</reference>
<feature type="compositionally biased region" description="Basic and acidic residues" evidence="3">
    <location>
        <begin position="998"/>
        <end position="1008"/>
    </location>
</feature>
<evidence type="ECO:0000256" key="1">
    <source>
        <dbReference type="ARBA" id="ARBA00022737"/>
    </source>
</evidence>
<feature type="compositionally biased region" description="Basic residues" evidence="3">
    <location>
        <begin position="1009"/>
        <end position="1022"/>
    </location>
</feature>
<dbReference type="InterPro" id="IPR056884">
    <property type="entry name" value="NPHP3-like_N"/>
</dbReference>
<feature type="region of interest" description="Disordered" evidence="3">
    <location>
        <begin position="994"/>
        <end position="1035"/>
    </location>
</feature>
<sequence>MDPITAVALAGNVLQFIQFVAGLLDGARKLHASTTGTSSVNDHFQDICSTLINYNAKLQKSPVPYTGQPGKLSKHDEPLTECTAACARDCEDLLRIMRELRAIASKRTRYWSSFRAALAEIWKQKEIEDLQSRIADRHRQMTLLLCATANESILTLDTRIKDIGRGIWNLETDSRLDEILKEIKKLKDRVEERNENETASADYISGICAGFSNLSLETQIFEKEARILATLNYNDRTARHEKIPDAHFTTFKWSLRETGETKEKYGRLRRWLAADDALFWVSGKPGSGKSTFMKSVADSEQTIKCLKAWAGRHDLLIVSHYFTIYGTPIQRSLEGLLRSLAFGILSLKPRLIPKLLINRWERTGDQPRWTQSELGVLLRLLGTETGNLTTKICYFIDGLDEFEGDHLDICQTLKQLCQSHFIKMCVSSRPWNVFEDSLGDSPSSKLYMHELTRGDIRYYTESRLNEHPRWKVLQEEADRTPLRSLINDVVAKSNGVFLWVTLVVRLLREGLTNDDSLFDLQNRLSSLPTDLEDFFRHIIRTVDPFYTKKMAGSLSPALEAREPLCLEIFSFHDREYDHSENYAFENPTDLMNTDPSTISKLYATVSRRINGRCKGLLERNGDRMEFLHRTVYDFLRTDEMSEFLRSKLETSHNPSLSILKAFIAWIKRSKFSCTKAEDSGMDDAPMSEINSFVVRLRQALQYAHLAEAQGGSSKVLTAALLDHIEHSITHMLSRGQIEMTNPSFARDIFRQLVLEAGVVGYIRNKLIANPRFFMCQYAVQFRSPLYSILSLSWKRAAEDQYWILNQLLKNGHSPNRLLASPRSQRNSWTPWNPWKYLLVQLLSGDEPHWIDRLLACVESKVPLILLNHGADPTIVLRVLDRWISIFGILLYAIARVYLCETPHAYEETIATMLKSPQLLQYIRTDRFWKENEVHARLRPETKLNNEEFLVRIFAQVLSKIPVYLEAFKTAEAWMMPVLSPEGYDKLVAAVVSASTKKRQGEEGQEKSTAKKKRRKATTPRRTPKYETERVESPLP</sequence>
<protein>
    <recommendedName>
        <fullName evidence="8">NACHT domain-containing protein</fullName>
    </recommendedName>
</protein>
<evidence type="ECO:0000259" key="4">
    <source>
        <dbReference type="Pfam" id="PF24883"/>
    </source>
</evidence>